<keyword evidence="2" id="KW-1133">Transmembrane helix</keyword>
<evidence type="ECO:0000313" key="3">
    <source>
        <dbReference type="EMBL" id="SCZ96962.1"/>
    </source>
</evidence>
<dbReference type="AlphaFoldDB" id="A0A2X0NFW7"/>
<feature type="region of interest" description="Disordered" evidence="1">
    <location>
        <begin position="1"/>
        <end position="20"/>
    </location>
</feature>
<keyword evidence="2" id="KW-0472">Membrane</keyword>
<dbReference type="EMBL" id="FMWP01000092">
    <property type="protein sequence ID" value="SCZ96962.1"/>
    <property type="molecule type" value="Genomic_DNA"/>
</dbReference>
<organism evidence="3 4">
    <name type="scientific">Microbotryum saponariae</name>
    <dbReference type="NCBI Taxonomy" id="289078"/>
    <lineage>
        <taxon>Eukaryota</taxon>
        <taxon>Fungi</taxon>
        <taxon>Dikarya</taxon>
        <taxon>Basidiomycota</taxon>
        <taxon>Pucciniomycotina</taxon>
        <taxon>Microbotryomycetes</taxon>
        <taxon>Microbotryales</taxon>
        <taxon>Microbotryaceae</taxon>
        <taxon>Microbotryum</taxon>
    </lineage>
</organism>
<proteinExistence type="predicted"/>
<reference evidence="4" key="1">
    <citation type="submission" date="2016-10" db="EMBL/GenBank/DDBJ databases">
        <authorList>
            <person name="Jeantristanb JTB J.-T."/>
            <person name="Ricardo R."/>
        </authorList>
    </citation>
    <scope>NUCLEOTIDE SEQUENCE [LARGE SCALE GENOMIC DNA]</scope>
</reference>
<gene>
    <name evidence="3" type="ORF">BZ3500_MVSOF-1268-A1-R1_CHR4-2G06897</name>
</gene>
<dbReference type="Proteomes" id="UP000249723">
    <property type="component" value="Unassembled WGS sequence"/>
</dbReference>
<protein>
    <submittedName>
        <fullName evidence="3">BZ3500_MvSof-1268-A1-R1_Chr4-2g06897 protein</fullName>
    </submittedName>
</protein>
<sequence>MRSMSRPLRKTESASCRSSPRSMRPWKICWIRSKVTLWMRLFQWYLKNMSCIIKQTYRHCLNDIAVQESAFEHRTRRQVWSVGCIHLGQRSHSWCRGRPRILLPVGSQSSTSSGKMLIFNRKFVRRCSRLQVRVQADSRGRRSQVVIVRRITKRILPIIFTILAVPSITGVRIIIIILGIELADAEALQCHGFNRAYSGGDRPFGTSWRFDEALQPVYTLRNGREHRAQVNNRWSLVIAIDLVVRNIDKFGPFCFQHLTFDLLRFLLPRPREHVLLDKIRVVLPDQLDKDGDGSDQRRRPQVGRLFRRVRREFNIARHPWCRFNLLLRFIDSGRHKAFALLKLTYGPFRVIVRRQDPIEQSSHRLFFGDLARQRVVTPHQFDLLLRLRVPWSVLWRLHSRHGATEFEAAPQEFFGGGMSLFAEGSKRLEQPDRLRDDGGE</sequence>
<keyword evidence="2" id="KW-0812">Transmembrane</keyword>
<keyword evidence="4" id="KW-1185">Reference proteome</keyword>
<evidence type="ECO:0000256" key="2">
    <source>
        <dbReference type="SAM" id="Phobius"/>
    </source>
</evidence>
<evidence type="ECO:0000256" key="1">
    <source>
        <dbReference type="SAM" id="MobiDB-lite"/>
    </source>
</evidence>
<feature type="transmembrane region" description="Helical" evidence="2">
    <location>
        <begin position="158"/>
        <end position="180"/>
    </location>
</feature>
<evidence type="ECO:0000313" key="4">
    <source>
        <dbReference type="Proteomes" id="UP000249723"/>
    </source>
</evidence>
<accession>A0A2X0NFW7</accession>
<name>A0A2X0NFW7_9BASI</name>